<proteinExistence type="predicted"/>
<dbReference type="Pfam" id="PF16313">
    <property type="entry name" value="DUF4953"/>
    <property type="match status" value="1"/>
</dbReference>
<accession>A0A5C8ZRX1</accession>
<organism evidence="3 4">
    <name type="scientific">Parahaliea maris</name>
    <dbReference type="NCBI Taxonomy" id="2716870"/>
    <lineage>
        <taxon>Bacteria</taxon>
        <taxon>Pseudomonadati</taxon>
        <taxon>Pseudomonadota</taxon>
        <taxon>Gammaproteobacteria</taxon>
        <taxon>Cellvibrionales</taxon>
        <taxon>Halieaceae</taxon>
        <taxon>Parahaliea</taxon>
    </lineage>
</organism>
<dbReference type="InterPro" id="IPR033413">
    <property type="entry name" value="DUF5117"/>
</dbReference>
<dbReference type="Proteomes" id="UP000321039">
    <property type="component" value="Unassembled WGS sequence"/>
</dbReference>
<sequence>MASTDFRTGWLPCPPGSFTRPVLTFLVLLLSTIGKASALPSITEVVAGSNKLDGYFNLYWDETSGKMYWEIDQLDTEFLYQVSMGSGLGANPIGIDRGQLRGTWVLEANRVGPRVLLKQPNYAYQALSDNPLERLAVKDAFAPSIIWGFDIAAESDGRVLVDATDFFVRDARNVTAAIARRDQGKFTLDKSRSAFYLDNTKAFPENVEVEVTLTFTSDNPGQLVNEVAASGNAVTLRQHHSLVKLPESKMAIRLADPRIGTNGPVIRNYSAEIGRDTDIRLVARHRLEKKDPDAARSEAVEPIVYYVDSGTPEPVKSALIEGASWWNQAYEAAGFINAFQVRELPEGVDPQDVRYNMIHWTHRRTRGYSYGMSVQDPRTGEILKGNVNLGSLRLRQDYLHGQGMIPGFEYLDALAENAAAATHTAAVNMALDRVRQLSAHEVGHTLGYPHNYLASTYGRESVMDYPAPRVEITDDGRLDFSTAYVQRIGEYDKLAVRYSYTQFPAGADEAEELGKIVQESLDSGLLFMAHNNNNFIGAGHQYAGVWDNGENLVDHLKHEIEVRRIGLANFGEANIRPGEPLSNLEDVLLPLYMHHRFQLNSAAQSIGGADYRYAVRGDGQTAFQIIDAEEQRDALETVLSTLTLEFLALPQDTLSLIGGAPAYRHNPAEPFPGRTGLMFDPLGAAEGSASLSVKQILHPARMARIVAYGAMGDYPDLEEVIERLLEVTWGADAPGNDYQQQVLDVVRRVTVDEMMRQARSAESSPAVRAVLSSRLETLAEELESRRKPGAFAVSVAADIRSWQAGSDKAISEVLVLPPGDPI</sequence>
<protein>
    <submittedName>
        <fullName evidence="3">DUF5117 domain-containing protein</fullName>
    </submittedName>
</protein>
<dbReference type="PANTHER" id="PTHR38478:SF1">
    <property type="entry name" value="ZINC DEPENDENT METALLOPROTEASE DOMAIN LIPOPROTEIN"/>
    <property type="match status" value="1"/>
</dbReference>
<evidence type="ECO:0000259" key="1">
    <source>
        <dbReference type="Pfam" id="PF16313"/>
    </source>
</evidence>
<dbReference type="PANTHER" id="PTHR38478">
    <property type="entry name" value="PEPTIDASE M1A AND M12B"/>
    <property type="match status" value="1"/>
</dbReference>
<feature type="domain" description="DUF5117" evidence="2">
    <location>
        <begin position="114"/>
        <end position="290"/>
    </location>
</feature>
<dbReference type="SUPFAM" id="SSF55486">
    <property type="entry name" value="Metalloproteases ('zincins'), catalytic domain"/>
    <property type="match status" value="1"/>
</dbReference>
<evidence type="ECO:0000313" key="3">
    <source>
        <dbReference type="EMBL" id="TXS91253.1"/>
    </source>
</evidence>
<gene>
    <name evidence="3" type="ORF">FV139_16055</name>
</gene>
<evidence type="ECO:0000313" key="4">
    <source>
        <dbReference type="Proteomes" id="UP000321039"/>
    </source>
</evidence>
<feature type="domain" description="EcxA zinc-binding" evidence="1">
    <location>
        <begin position="428"/>
        <end position="731"/>
    </location>
</feature>
<dbReference type="InterPro" id="IPR032534">
    <property type="entry name" value="EcxA_zinc-bd"/>
</dbReference>
<name>A0A5C8ZRX1_9GAMM</name>
<keyword evidence="4" id="KW-1185">Reference proteome</keyword>
<dbReference type="InterPro" id="IPR034032">
    <property type="entry name" value="Zn_MMP-like_bac"/>
</dbReference>
<dbReference type="Pfam" id="PF17148">
    <property type="entry name" value="DUF5117"/>
    <property type="match status" value="1"/>
</dbReference>
<dbReference type="EMBL" id="VRZA01000006">
    <property type="protein sequence ID" value="TXS91253.1"/>
    <property type="molecule type" value="Genomic_DNA"/>
</dbReference>
<reference evidence="3 4" key="1">
    <citation type="submission" date="2019-08" db="EMBL/GenBank/DDBJ databases">
        <title>Parahaliea maris sp. nov., isolated from the surface seawater.</title>
        <authorList>
            <person name="Liu Y."/>
        </authorList>
    </citation>
    <scope>NUCLEOTIDE SEQUENCE [LARGE SCALE GENOMIC DNA]</scope>
    <source>
        <strain evidence="3 4">HSLHS9</strain>
    </source>
</reference>
<dbReference type="RefSeq" id="WP_148069488.1">
    <property type="nucleotide sequence ID" value="NZ_VRZA01000006.1"/>
</dbReference>
<dbReference type="AlphaFoldDB" id="A0A5C8ZRX1"/>
<dbReference type="CDD" id="cd04276">
    <property type="entry name" value="ZnMc_MMP_like_2"/>
    <property type="match status" value="1"/>
</dbReference>
<evidence type="ECO:0000259" key="2">
    <source>
        <dbReference type="Pfam" id="PF17148"/>
    </source>
</evidence>
<comment type="caution">
    <text evidence="3">The sequence shown here is derived from an EMBL/GenBank/DDBJ whole genome shotgun (WGS) entry which is preliminary data.</text>
</comment>